<keyword evidence="1" id="KW-0732">Signal</keyword>
<feature type="signal peptide" evidence="1">
    <location>
        <begin position="1"/>
        <end position="20"/>
    </location>
</feature>
<name>A0ABT0LHD6_9GAMM</name>
<organism evidence="2 3">
    <name type="scientific">Shewanella surugensis</name>
    <dbReference type="NCBI Taxonomy" id="212020"/>
    <lineage>
        <taxon>Bacteria</taxon>
        <taxon>Pseudomonadati</taxon>
        <taxon>Pseudomonadota</taxon>
        <taxon>Gammaproteobacteria</taxon>
        <taxon>Alteromonadales</taxon>
        <taxon>Shewanellaceae</taxon>
        <taxon>Shewanella</taxon>
    </lineage>
</organism>
<reference evidence="2 3" key="1">
    <citation type="submission" date="2022-01" db="EMBL/GenBank/DDBJ databases">
        <title>Whole genome-based taxonomy of the Shewanellaceae.</title>
        <authorList>
            <person name="Martin-Rodriguez A.J."/>
        </authorList>
    </citation>
    <scope>NUCLEOTIDE SEQUENCE [LARGE SCALE GENOMIC DNA]</scope>
    <source>
        <strain evidence="2 3">DSM 17177</strain>
    </source>
</reference>
<evidence type="ECO:0000313" key="2">
    <source>
        <dbReference type="EMBL" id="MCL1127118.1"/>
    </source>
</evidence>
<dbReference type="EMBL" id="JAKIKS010000130">
    <property type="protein sequence ID" value="MCL1127118.1"/>
    <property type="molecule type" value="Genomic_DNA"/>
</dbReference>
<dbReference type="Proteomes" id="UP001203423">
    <property type="component" value="Unassembled WGS sequence"/>
</dbReference>
<proteinExistence type="predicted"/>
<evidence type="ECO:0000313" key="3">
    <source>
        <dbReference type="Proteomes" id="UP001203423"/>
    </source>
</evidence>
<gene>
    <name evidence="2" type="ORF">L2764_22205</name>
</gene>
<keyword evidence="3" id="KW-1185">Reference proteome</keyword>
<sequence length="453" mass="50732">MHTFKFAACGIFVAFVSACGGSDSATTAQTETTPSASIPQYLTLDAMRSNQCDVTSPDLSARFLVHDTDGKILTEYQTDPDGHLSIEWTNESQHLTQITYNEPNNTDSGVIVSTYLNAPANDLGYLAHYIDNDIGCECNEIEIDIRELQDNGDFQFLDFTTNKSTMSVTLSPYTQYSPTKVSWCANSMTDLSLVSPAGFRMKAANILFEKIDVQELNLSDFSDGIVVNTAAPNESSFQVAYTGFYRFYNDSLLFAENSVINNRAVLIYPDLNLSSMLYTHDYTSVNLLDAHSNINLSSRQSIDSEGYTQPIALLPVNESFLLEIENIAMQKKLEANTIDFDFAAYDSDISSTTFKLYDGSQPYFESDNTWLIFAGREGVVPALNLPQNVQAKFDAIEHKKISISLRKVNRYFSWEEWRAQFATESRSVNPANELIYQQSHSIKIDFDLTSTNE</sequence>
<accession>A0ABT0LHD6</accession>
<dbReference type="RefSeq" id="WP_248942520.1">
    <property type="nucleotide sequence ID" value="NZ_JAKIKS010000130.1"/>
</dbReference>
<dbReference type="PROSITE" id="PS51257">
    <property type="entry name" value="PROKAR_LIPOPROTEIN"/>
    <property type="match status" value="1"/>
</dbReference>
<comment type="caution">
    <text evidence="2">The sequence shown here is derived from an EMBL/GenBank/DDBJ whole genome shotgun (WGS) entry which is preliminary data.</text>
</comment>
<evidence type="ECO:0008006" key="4">
    <source>
        <dbReference type="Google" id="ProtNLM"/>
    </source>
</evidence>
<evidence type="ECO:0000256" key="1">
    <source>
        <dbReference type="SAM" id="SignalP"/>
    </source>
</evidence>
<feature type="chain" id="PRO_5046073836" description="Lipoprotein" evidence="1">
    <location>
        <begin position="21"/>
        <end position="453"/>
    </location>
</feature>
<protein>
    <recommendedName>
        <fullName evidence="4">Lipoprotein</fullName>
    </recommendedName>
</protein>